<comment type="caution">
    <text evidence="1">The sequence shown here is derived from an EMBL/GenBank/DDBJ whole genome shotgun (WGS) entry which is preliminary data.</text>
</comment>
<protein>
    <recommendedName>
        <fullName evidence="3">2-(1,2-epoxy-1,2-dihydrophenyl)acetyl-CoA isomerase</fullName>
    </recommendedName>
</protein>
<dbReference type="PANTHER" id="PTHR43459:SF1">
    <property type="entry name" value="EG:BACN32G11.4 PROTEIN"/>
    <property type="match status" value="1"/>
</dbReference>
<sequence>MISFSDTNHVRRIALDDPSSFNGISEALVAAATECLNEAMNNNDIRAVILTGNGKFFSAGGNLKNFMSQTIPMDDYISDAMEKVYNPFGRLLRSLPKPLVTAVNGPAIGAGVGLALSGDICLMAKSAYFSLPFVPKLGVVPDMGASWLITRSLNYNQALALTLTGEALSASDAAAAGMVWRCYDDAELADAAQQLAEQLAQSSPAAIRRSKELLRAATVNSYEQQLELERELQTSSFGGAAFKEGLRAFSERRNPDFIAHGDE</sequence>
<dbReference type="RefSeq" id="WP_168451823.1">
    <property type="nucleotide sequence ID" value="NZ_JAAWWK010000007.1"/>
</dbReference>
<evidence type="ECO:0000313" key="1">
    <source>
        <dbReference type="EMBL" id="NKI19302.1"/>
    </source>
</evidence>
<accession>A0ABX1GLT0</accession>
<gene>
    <name evidence="1" type="ORF">HCU74_17990</name>
</gene>
<dbReference type="EMBL" id="JAAWWK010000007">
    <property type="protein sequence ID" value="NKI19302.1"/>
    <property type="molecule type" value="Genomic_DNA"/>
</dbReference>
<keyword evidence="2" id="KW-1185">Reference proteome</keyword>
<dbReference type="PANTHER" id="PTHR43459">
    <property type="entry name" value="ENOYL-COA HYDRATASE"/>
    <property type="match status" value="1"/>
</dbReference>
<dbReference type="Gene3D" id="3.90.226.10">
    <property type="entry name" value="2-enoyl-CoA Hydratase, Chain A, domain 1"/>
    <property type="match status" value="1"/>
</dbReference>
<dbReference type="CDD" id="cd06558">
    <property type="entry name" value="crotonase-like"/>
    <property type="match status" value="1"/>
</dbReference>
<reference evidence="1 2" key="1">
    <citation type="submission" date="2020-04" db="EMBL/GenBank/DDBJ databases">
        <authorList>
            <person name="Yoon J."/>
        </authorList>
    </citation>
    <scope>NUCLEOTIDE SEQUENCE [LARGE SCALE GENOMIC DNA]</scope>
    <source>
        <strain evidence="1 2">KMU-166</strain>
    </source>
</reference>
<evidence type="ECO:0000313" key="2">
    <source>
        <dbReference type="Proteomes" id="UP000765845"/>
    </source>
</evidence>
<organism evidence="1 2">
    <name type="scientific">Spongiibacter thalassae</name>
    <dbReference type="NCBI Taxonomy" id="2721624"/>
    <lineage>
        <taxon>Bacteria</taxon>
        <taxon>Pseudomonadati</taxon>
        <taxon>Pseudomonadota</taxon>
        <taxon>Gammaproteobacteria</taxon>
        <taxon>Cellvibrionales</taxon>
        <taxon>Spongiibacteraceae</taxon>
        <taxon>Spongiibacter</taxon>
    </lineage>
</organism>
<dbReference type="InterPro" id="IPR029045">
    <property type="entry name" value="ClpP/crotonase-like_dom_sf"/>
</dbReference>
<dbReference type="InterPro" id="IPR001753">
    <property type="entry name" value="Enoyl-CoA_hydra/iso"/>
</dbReference>
<dbReference type="SUPFAM" id="SSF52096">
    <property type="entry name" value="ClpP/crotonase"/>
    <property type="match status" value="1"/>
</dbReference>
<name>A0ABX1GLT0_9GAMM</name>
<dbReference type="Pfam" id="PF00378">
    <property type="entry name" value="ECH_1"/>
    <property type="match status" value="1"/>
</dbReference>
<evidence type="ECO:0008006" key="3">
    <source>
        <dbReference type="Google" id="ProtNLM"/>
    </source>
</evidence>
<proteinExistence type="predicted"/>
<dbReference type="Proteomes" id="UP000765845">
    <property type="component" value="Unassembled WGS sequence"/>
</dbReference>